<keyword evidence="8" id="KW-0175">Coiled coil</keyword>
<dbReference type="GO" id="GO:0034246">
    <property type="term" value="F:mitochondrial transcription factor activity"/>
    <property type="evidence" value="ECO:0007669"/>
    <property type="project" value="TreeGrafter"/>
</dbReference>
<protein>
    <recommendedName>
        <fullName evidence="7">rRNA adenine N(6)-methyltransferase</fullName>
        <ecNumber evidence="7">2.1.1.-</ecNumber>
    </recommendedName>
</protein>
<dbReference type="SUPFAM" id="SSF53335">
    <property type="entry name" value="S-adenosyl-L-methionine-dependent methyltransferases"/>
    <property type="match status" value="1"/>
</dbReference>
<dbReference type="Gene3D" id="1.10.8.100">
    <property type="entry name" value="Ribosomal RNA adenine dimethylase-like, domain 2"/>
    <property type="match status" value="1"/>
</dbReference>
<keyword evidence="2 7" id="KW-0489">Methyltransferase</keyword>
<evidence type="ECO:0000256" key="1">
    <source>
        <dbReference type="ARBA" id="ARBA00004173"/>
    </source>
</evidence>
<accession>A0A7C8I8P3</accession>
<dbReference type="GO" id="GO:0005759">
    <property type="term" value="C:mitochondrial matrix"/>
    <property type="evidence" value="ECO:0007669"/>
    <property type="project" value="TreeGrafter"/>
</dbReference>
<dbReference type="InterPro" id="IPR001737">
    <property type="entry name" value="KsgA/Erm"/>
</dbReference>
<organism evidence="9 10">
    <name type="scientific">Massariosphaeria phaeospora</name>
    <dbReference type="NCBI Taxonomy" id="100035"/>
    <lineage>
        <taxon>Eukaryota</taxon>
        <taxon>Fungi</taxon>
        <taxon>Dikarya</taxon>
        <taxon>Ascomycota</taxon>
        <taxon>Pezizomycotina</taxon>
        <taxon>Dothideomycetes</taxon>
        <taxon>Pleosporomycetidae</taxon>
        <taxon>Pleosporales</taxon>
        <taxon>Pleosporales incertae sedis</taxon>
        <taxon>Massariosphaeria</taxon>
    </lineage>
</organism>
<dbReference type="AlphaFoldDB" id="A0A7C8I8P3"/>
<comment type="caution">
    <text evidence="9">The sequence shown here is derived from an EMBL/GenBank/DDBJ whole genome shotgun (WGS) entry which is preliminary data.</text>
</comment>
<evidence type="ECO:0000256" key="2">
    <source>
        <dbReference type="ARBA" id="ARBA00022603"/>
    </source>
</evidence>
<evidence type="ECO:0000256" key="5">
    <source>
        <dbReference type="ARBA" id="ARBA00022884"/>
    </source>
</evidence>
<keyword evidence="4 7" id="KW-0949">S-adenosyl-L-methionine</keyword>
<dbReference type="EC" id="2.1.1.-" evidence="7"/>
<keyword evidence="5" id="KW-0694">RNA-binding</keyword>
<feature type="coiled-coil region" evidence="8">
    <location>
        <begin position="438"/>
        <end position="465"/>
    </location>
</feature>
<evidence type="ECO:0000256" key="4">
    <source>
        <dbReference type="ARBA" id="ARBA00022691"/>
    </source>
</evidence>
<sequence>MRPLLLRTNWRGRTTNRACACCYATAFLTPQELEVHPQYPLSWRVREKLNPTIQYKPGPGRNVGRIARKVIPHLRTQIVSPDICDDTLKYIASSLEKHKGCDILDLNPGAGLWSQKVHDFLKPRSHILIEPQMDKFDEFLRPLLDMPGSTYKLVQKDPTSFETYDELIKDGVLPHQKPVLPGEKAAQEPNNSLLIIGSLIWDPKLPGFAFDSIAKQLLFQFPNMAWQNKLFHSFGLARMLLWLQHDDLKGSLPRSELHVGKASFTLQKLARLAEVVTAQHTHRKAGRNTVGREPRYELQSILGAMKRGRENGMELPQHRRENVHDFAEHVDRVSNGTGIIGTEELSQYLMEQEKSGKSTIGLVTTGVIESYQKDRTKNKNVAISDEVERSVRRDNNLKRGATGQYNRDKIQKEKAVDLGELVYDLECRIMKMPEGGLKQEALEQLESLNKDFEEVVEKIAQIKRSQIISDLDDRIQLKTPVVRLQWDARPYEPLVMSPEEVWPANRVSLIDVVPEPIPKGQNSEFYECWSDFMSALFRSPVLPVTSALENMAHGMSELVDRCPSLRDPAKGGRLQLENLRVRMLTTAMVDELVKAYIDWPFRAPDYHAKYFRFKAGIISLGD</sequence>
<dbReference type="GO" id="GO:0032259">
    <property type="term" value="P:methylation"/>
    <property type="evidence" value="ECO:0007669"/>
    <property type="project" value="UniProtKB-KW"/>
</dbReference>
<dbReference type="OrthoDB" id="16079at2759"/>
<dbReference type="PANTHER" id="PTHR11727">
    <property type="entry name" value="DIMETHYLADENOSINE TRANSFERASE"/>
    <property type="match status" value="1"/>
</dbReference>
<dbReference type="GO" id="GO:0006391">
    <property type="term" value="P:transcription initiation at mitochondrial promoter"/>
    <property type="evidence" value="ECO:0007669"/>
    <property type="project" value="TreeGrafter"/>
</dbReference>
<comment type="function">
    <text evidence="6">Mitochondrial transcription factor that confers selective promoter recognition on the core subunit of the yeast mitochondrial RNA polymerase. Interacts with DNA in a non-specific manner.</text>
</comment>
<dbReference type="InterPro" id="IPR029063">
    <property type="entry name" value="SAM-dependent_MTases_sf"/>
</dbReference>
<dbReference type="Proteomes" id="UP000481861">
    <property type="component" value="Unassembled WGS sequence"/>
</dbReference>
<dbReference type="GO" id="GO:0034245">
    <property type="term" value="C:mitochondrial DNA-directed RNA polymerase complex"/>
    <property type="evidence" value="ECO:0007669"/>
    <property type="project" value="TreeGrafter"/>
</dbReference>
<evidence type="ECO:0000256" key="8">
    <source>
        <dbReference type="SAM" id="Coils"/>
    </source>
</evidence>
<evidence type="ECO:0000256" key="7">
    <source>
        <dbReference type="RuleBase" id="RU362106"/>
    </source>
</evidence>
<gene>
    <name evidence="9" type="ORF">BDV95DRAFT_494394</name>
</gene>
<dbReference type="GO" id="GO:0003723">
    <property type="term" value="F:RNA binding"/>
    <property type="evidence" value="ECO:0007669"/>
    <property type="project" value="UniProtKB-KW"/>
</dbReference>
<dbReference type="GO" id="GO:0008168">
    <property type="term" value="F:methyltransferase activity"/>
    <property type="evidence" value="ECO:0007669"/>
    <property type="project" value="UniProtKB-KW"/>
</dbReference>
<dbReference type="PANTHER" id="PTHR11727:SF17">
    <property type="entry name" value="DIMETHYLADENOSINE TRANSFERASE 1, MITOCHONDRIAL"/>
    <property type="match status" value="1"/>
</dbReference>
<comment type="subcellular location">
    <subcellularLocation>
        <location evidence="1">Mitochondrion</location>
    </subcellularLocation>
</comment>
<reference evidence="9 10" key="1">
    <citation type="submission" date="2020-01" db="EMBL/GenBank/DDBJ databases">
        <authorList>
            <consortium name="DOE Joint Genome Institute"/>
            <person name="Haridas S."/>
            <person name="Albert R."/>
            <person name="Binder M."/>
            <person name="Bloem J."/>
            <person name="Labutti K."/>
            <person name="Salamov A."/>
            <person name="Andreopoulos B."/>
            <person name="Baker S.E."/>
            <person name="Barry K."/>
            <person name="Bills G."/>
            <person name="Bluhm B.H."/>
            <person name="Cannon C."/>
            <person name="Castanera R."/>
            <person name="Culley D.E."/>
            <person name="Daum C."/>
            <person name="Ezra D."/>
            <person name="Gonzalez J.B."/>
            <person name="Henrissat B."/>
            <person name="Kuo A."/>
            <person name="Liang C."/>
            <person name="Lipzen A."/>
            <person name="Lutzoni F."/>
            <person name="Magnuson J."/>
            <person name="Mondo S."/>
            <person name="Nolan M."/>
            <person name="Ohm R."/>
            <person name="Pangilinan J."/>
            <person name="Park H.-J.H."/>
            <person name="Ramirez L."/>
            <person name="Alfaro M."/>
            <person name="Sun H."/>
            <person name="Tritt A."/>
            <person name="Yoshinaga Y."/>
            <person name="Zwiers L.-H.L."/>
            <person name="Turgeon B.G."/>
            <person name="Goodwin S.B."/>
            <person name="Spatafora J.W."/>
            <person name="Crous P.W."/>
            <person name="Grigoriev I.V."/>
        </authorList>
    </citation>
    <scope>NUCLEOTIDE SEQUENCE [LARGE SCALE GENOMIC DNA]</scope>
    <source>
        <strain evidence="9 10">CBS 611.86</strain>
    </source>
</reference>
<keyword evidence="3 7" id="KW-0808">Transferase</keyword>
<proteinExistence type="inferred from homology"/>
<keyword evidence="7" id="KW-0698">rRNA processing</keyword>
<dbReference type="Pfam" id="PF00398">
    <property type="entry name" value="RrnaAD"/>
    <property type="match status" value="1"/>
</dbReference>
<evidence type="ECO:0000256" key="6">
    <source>
        <dbReference type="ARBA" id="ARBA00024915"/>
    </source>
</evidence>
<dbReference type="Gene3D" id="3.40.50.150">
    <property type="entry name" value="Vaccinia Virus protein VP39"/>
    <property type="match status" value="1"/>
</dbReference>
<evidence type="ECO:0000256" key="3">
    <source>
        <dbReference type="ARBA" id="ARBA00022679"/>
    </source>
</evidence>
<evidence type="ECO:0000313" key="9">
    <source>
        <dbReference type="EMBL" id="KAF2870932.1"/>
    </source>
</evidence>
<name>A0A7C8I8P3_9PLEO</name>
<keyword evidence="10" id="KW-1185">Reference proteome</keyword>
<evidence type="ECO:0000313" key="10">
    <source>
        <dbReference type="Proteomes" id="UP000481861"/>
    </source>
</evidence>
<dbReference type="InterPro" id="IPR023165">
    <property type="entry name" value="rRNA_Ade_diMease-like_C"/>
</dbReference>
<dbReference type="GO" id="GO:0006364">
    <property type="term" value="P:rRNA processing"/>
    <property type="evidence" value="ECO:0007669"/>
    <property type="project" value="UniProtKB-KW"/>
</dbReference>
<dbReference type="EMBL" id="JAADJZ010000012">
    <property type="protein sequence ID" value="KAF2870932.1"/>
    <property type="molecule type" value="Genomic_DNA"/>
</dbReference>
<comment type="similarity">
    <text evidence="7">Belongs to the class I-like SAM-binding methyltransferase superfamily. rRNA adenine N(6)-methyltransferase family.</text>
</comment>